<reference evidence="2 3" key="2">
    <citation type="journal article" date="2016" name="ISME J.">
        <title>Physiological and genomic characterization of two novel marine thaumarchaeal strains indicates niche differentiation.</title>
        <authorList>
            <person name="Bayer B."/>
            <person name="Vojvoda J."/>
            <person name="Offre P."/>
            <person name="Alves R.J."/>
            <person name="Elisabeth N.H."/>
            <person name="Garcia J.A."/>
            <person name="Volland J.M."/>
            <person name="Srivastava A."/>
            <person name="Schleper C."/>
            <person name="Herndl G.J."/>
        </authorList>
    </citation>
    <scope>NUCLEOTIDE SEQUENCE [LARGE SCALE GENOMIC DNA]</scope>
    <source>
        <strain evidence="2 3">D3C</strain>
    </source>
</reference>
<reference evidence="2 3" key="3">
    <citation type="journal article" date="2019" name="Int. J. Syst. Evol. Microbiol.">
        <title>Nitrosopumilus adriaticus sp. nov. and Nitrosopumilus piranensis sp. nov., two ammonia-oxidizing archaea from the Adriatic Sea and members of the class Nitrososphaeria.</title>
        <authorList>
            <person name="Bayer B."/>
            <person name="Vojvoda J."/>
            <person name="Reinthaler T."/>
            <person name="Reyes C."/>
            <person name="Pinto M."/>
            <person name="Herndl G.J."/>
        </authorList>
    </citation>
    <scope>NUCLEOTIDE SEQUENCE [LARGE SCALE GENOMIC DNA]</scope>
    <source>
        <strain evidence="2 3">D3C</strain>
    </source>
</reference>
<dbReference type="Proteomes" id="UP000032027">
    <property type="component" value="Chromosome"/>
</dbReference>
<dbReference type="HOGENOM" id="CLU_2433693_0_0_2"/>
<dbReference type="EMBL" id="CP010868">
    <property type="protein sequence ID" value="AJM92679.1"/>
    <property type="molecule type" value="Genomic_DNA"/>
</dbReference>
<dbReference type="RefSeq" id="WP_148703478.1">
    <property type="nucleotide sequence ID" value="NZ_CP010868.1"/>
</dbReference>
<feature type="domain" description="DUF5615" evidence="1">
    <location>
        <begin position="1"/>
        <end position="64"/>
    </location>
</feature>
<keyword evidence="3" id="KW-1185">Reference proteome</keyword>
<dbReference type="InterPro" id="IPR041049">
    <property type="entry name" value="DUF5615"/>
</dbReference>
<dbReference type="PATRIC" id="fig|1582439.9.peg.1516"/>
<dbReference type="GeneID" id="41600585"/>
<protein>
    <recommendedName>
        <fullName evidence="1">DUF5615 domain-containing protein</fullName>
    </recommendedName>
</protein>
<accession>A0A0C5BWP7</accession>
<dbReference type="OrthoDB" id="7785at2157"/>
<dbReference type="Pfam" id="PF18480">
    <property type="entry name" value="DUF5615"/>
    <property type="match status" value="1"/>
</dbReference>
<evidence type="ECO:0000259" key="1">
    <source>
        <dbReference type="Pfam" id="PF18480"/>
    </source>
</evidence>
<proteinExistence type="predicted"/>
<organism evidence="2 3">
    <name type="scientific">Nitrosopumilus piranensis</name>
    <dbReference type="NCBI Taxonomy" id="1582439"/>
    <lineage>
        <taxon>Archaea</taxon>
        <taxon>Nitrososphaerota</taxon>
        <taxon>Nitrososphaeria</taxon>
        <taxon>Nitrosopumilales</taxon>
        <taxon>Nitrosopumilaceae</taxon>
        <taxon>Nitrosopumilus</taxon>
    </lineage>
</organism>
<evidence type="ECO:0000313" key="2">
    <source>
        <dbReference type="EMBL" id="AJM92679.1"/>
    </source>
</evidence>
<sequence length="91" mass="10621">MKILVDENLDGMDERLKEHGYDAQSVRKLKMTGKKLGSDYSIINYARENNMIIVTKDTEFRIASEENNFPLILLDDEEILKVIIEKLKDFN</sequence>
<dbReference type="STRING" id="1582439.NPIRD3C_1467"/>
<reference evidence="3" key="1">
    <citation type="submission" date="2015-02" db="EMBL/GenBank/DDBJ databases">
        <title>Characterization of two novel Thaumarchaeota isolated from the Northern Adriatic Sea.</title>
        <authorList>
            <person name="Bayer B."/>
            <person name="Vojvoda J."/>
            <person name="Offre P."/>
            <person name="Srivastava A."/>
            <person name="Elisabeth N."/>
            <person name="Garcia J.A.L."/>
            <person name="Schleper C."/>
            <person name="Herndl G.J."/>
        </authorList>
    </citation>
    <scope>NUCLEOTIDE SEQUENCE [LARGE SCALE GENOMIC DNA]</scope>
    <source>
        <strain evidence="3">D3C</strain>
    </source>
</reference>
<dbReference type="AlphaFoldDB" id="A0A0C5BWP7"/>
<dbReference type="Gene3D" id="3.40.50.1010">
    <property type="entry name" value="5'-nuclease"/>
    <property type="match status" value="1"/>
</dbReference>
<gene>
    <name evidence="2" type="ORF">NPIRD3C_1467</name>
</gene>
<name>A0A0C5BWP7_9ARCH</name>
<evidence type="ECO:0000313" key="3">
    <source>
        <dbReference type="Proteomes" id="UP000032027"/>
    </source>
</evidence>
<dbReference type="KEGG" id="nid:NPIRD3C_1467"/>